<evidence type="ECO:0000259" key="5">
    <source>
        <dbReference type="Pfam" id="PF02441"/>
    </source>
</evidence>
<feature type="domain" description="DNA/pantothenate metabolism flavoprotein C-terminal" evidence="6">
    <location>
        <begin position="185"/>
        <end position="395"/>
    </location>
</feature>
<evidence type="ECO:0000313" key="7">
    <source>
        <dbReference type="EMBL" id="RXK62815.1"/>
    </source>
</evidence>
<dbReference type="GO" id="GO:0010181">
    <property type="term" value="F:FMN binding"/>
    <property type="evidence" value="ECO:0007669"/>
    <property type="project" value="UniProtKB-UniRule"/>
</dbReference>
<comment type="caution">
    <text evidence="7">The sequence shown here is derived from an EMBL/GenBank/DDBJ whole genome shotgun (WGS) entry which is preliminary data.</text>
</comment>
<dbReference type="EC" id="4.1.1.36" evidence="3"/>
<dbReference type="Gene3D" id="3.40.50.10300">
    <property type="entry name" value="CoaB-like"/>
    <property type="match status" value="1"/>
</dbReference>
<dbReference type="HAMAP" id="MF_02225">
    <property type="entry name" value="CoaBC"/>
    <property type="match status" value="1"/>
</dbReference>
<dbReference type="GO" id="GO:0071513">
    <property type="term" value="C:phosphopantothenoylcysteine decarboxylase complex"/>
    <property type="evidence" value="ECO:0007669"/>
    <property type="project" value="TreeGrafter"/>
</dbReference>
<proteinExistence type="inferred from homology"/>
<comment type="cofactor">
    <cofactor evidence="3">
        <name>Mg(2+)</name>
        <dbReference type="ChEBI" id="CHEBI:18420"/>
    </cofactor>
</comment>
<accession>A0A4Q1CPT1</accession>
<dbReference type="InterPro" id="IPR035929">
    <property type="entry name" value="CoaB-like_sf"/>
</dbReference>
<evidence type="ECO:0000256" key="1">
    <source>
        <dbReference type="ARBA" id="ARBA00022793"/>
    </source>
</evidence>
<dbReference type="InterPro" id="IPR007085">
    <property type="entry name" value="DNA/pantothenate-metab_flavo_C"/>
</dbReference>
<comment type="catalytic activity">
    <reaction evidence="3 4">
        <text>(R)-4'-phosphopantothenate + L-cysteine + CTP = N-[(R)-4-phosphopantothenoyl]-L-cysteine + CMP + diphosphate + H(+)</text>
        <dbReference type="Rhea" id="RHEA:19397"/>
        <dbReference type="ChEBI" id="CHEBI:10986"/>
        <dbReference type="ChEBI" id="CHEBI:15378"/>
        <dbReference type="ChEBI" id="CHEBI:33019"/>
        <dbReference type="ChEBI" id="CHEBI:35235"/>
        <dbReference type="ChEBI" id="CHEBI:37563"/>
        <dbReference type="ChEBI" id="CHEBI:59458"/>
        <dbReference type="ChEBI" id="CHEBI:60377"/>
        <dbReference type="EC" id="6.3.2.5"/>
    </reaction>
</comment>
<dbReference type="SUPFAM" id="SSF52507">
    <property type="entry name" value="Homo-oligomeric flavin-containing Cys decarboxylases, HFCD"/>
    <property type="match status" value="1"/>
</dbReference>
<comment type="function">
    <text evidence="3">Catalyzes two sequential steps in the biosynthesis of coenzyme A. In the first step cysteine is conjugated to 4'-phosphopantothenate to form 4-phosphopantothenoylcysteine. In the second step the latter compound is decarboxylated to form 4'-phosphopantotheine.</text>
</comment>
<keyword evidence="3 4" id="KW-0285">Flavoprotein</keyword>
<comment type="catalytic activity">
    <reaction evidence="3 4">
        <text>N-[(R)-4-phosphopantothenoyl]-L-cysteine + H(+) = (R)-4'-phosphopantetheine + CO2</text>
        <dbReference type="Rhea" id="RHEA:16793"/>
        <dbReference type="ChEBI" id="CHEBI:15378"/>
        <dbReference type="ChEBI" id="CHEBI:16526"/>
        <dbReference type="ChEBI" id="CHEBI:59458"/>
        <dbReference type="ChEBI" id="CHEBI:61723"/>
        <dbReference type="EC" id="4.1.1.36"/>
    </reaction>
</comment>
<feature type="binding site" evidence="3">
    <location>
        <position position="337"/>
    </location>
    <ligand>
        <name>CTP</name>
        <dbReference type="ChEBI" id="CHEBI:37563"/>
    </ligand>
</feature>
<dbReference type="UniPathway" id="UPA00241">
    <property type="reaction ID" value="UER00353"/>
</dbReference>
<sequence>MSLAGKKIVLGISGSIAAYKSILLVRLLIKEGADVKVMLTPAAKDFVSPLVLSTLSKNKVVVDLFEENSWTNHVELGRWADLMLIAPLSCNTLAKMATGMCDNLLLAVYLSATCPVMVAPAMDEDMWKHPATKNNIASLKSFGNIVIPVAAGELASGLVGEGRMAEPDAILNSIQQFFFQQNEFSGKTVLITAGPTYEAIDPVRFIGNNSSGKMGVALAEELAKRGARVELVLGPSSQIVKSSGINVTKVTSAEEMFNACASLFPSCQIAIMSAAVADYTPVTIEKEKIKKSDTDLQVELKRTKDILAYLGSIKNKEQLLVGFALETQNEKEYALNKLESKNADMIVLNSLNDQGAGFGKDTNKITIFDKNKQEYAFSVKSKTEVAKDIVDTIKQFIHV</sequence>
<feature type="binding site" evidence="3">
    <location>
        <position position="278"/>
    </location>
    <ligand>
        <name>CTP</name>
        <dbReference type="ChEBI" id="CHEBI:37563"/>
    </ligand>
</feature>
<comment type="function">
    <text evidence="4">Catalyzes two steps in the biosynthesis of coenzyme A. In the first step cysteine is conjugated to 4'-phosphopantothenate to form 4-phosphopantothenoylcysteine, in the latter compound is decarboxylated to form 4'-phosphopantotheine.</text>
</comment>
<keyword evidence="3" id="KW-0511">Multifunctional enzyme</keyword>
<dbReference type="GO" id="GO:0004632">
    <property type="term" value="F:phosphopantothenate--cysteine ligase activity"/>
    <property type="evidence" value="ECO:0007669"/>
    <property type="project" value="UniProtKB-UniRule"/>
</dbReference>
<evidence type="ECO:0000259" key="6">
    <source>
        <dbReference type="Pfam" id="PF04127"/>
    </source>
</evidence>
<feature type="binding site" evidence="3">
    <location>
        <position position="323"/>
    </location>
    <ligand>
        <name>CTP</name>
        <dbReference type="ChEBI" id="CHEBI:37563"/>
    </ligand>
</feature>
<dbReference type="EC" id="6.3.2.5" evidence="3"/>
<dbReference type="AlphaFoldDB" id="A0A4Q1CPT1"/>
<evidence type="ECO:0000256" key="4">
    <source>
        <dbReference type="RuleBase" id="RU364078"/>
    </source>
</evidence>
<protein>
    <recommendedName>
        <fullName evidence="3">Coenzyme A biosynthesis bifunctional protein CoaBC</fullName>
    </recommendedName>
    <alternativeName>
        <fullName evidence="3">DNA/pantothenate metabolism flavoprotein</fullName>
    </alternativeName>
    <alternativeName>
        <fullName evidence="3">Phosphopantothenoylcysteine synthetase/decarboxylase</fullName>
        <shortName evidence="3">PPCS-PPCDC</shortName>
    </alternativeName>
    <domain>
        <recommendedName>
            <fullName evidence="3">Phosphopantothenoylcysteine decarboxylase</fullName>
            <shortName evidence="3">PPC decarboxylase</shortName>
            <shortName evidence="3">PPC-DC</shortName>
            <ecNumber evidence="3">4.1.1.36</ecNumber>
        </recommendedName>
        <alternativeName>
            <fullName evidence="3">CoaC</fullName>
        </alternativeName>
    </domain>
    <domain>
        <recommendedName>
            <fullName evidence="3">Phosphopantothenate--cysteine ligase</fullName>
            <ecNumber evidence="3">6.3.2.5</ecNumber>
        </recommendedName>
        <alternativeName>
            <fullName evidence="3">CoaB</fullName>
        </alternativeName>
        <alternativeName>
            <fullName evidence="3">Phosphopantothenoylcysteine synthetase</fullName>
            <shortName evidence="3">PPC synthetase</shortName>
            <shortName evidence="3">PPC-S</shortName>
        </alternativeName>
    </domain>
</protein>
<reference evidence="7 8" key="1">
    <citation type="submission" date="2019-01" db="EMBL/GenBank/DDBJ databases">
        <title>Lacibacter sp. strain TTM-7.</title>
        <authorList>
            <person name="Chen W.-M."/>
        </authorList>
    </citation>
    <scope>NUCLEOTIDE SEQUENCE [LARGE SCALE GENOMIC DNA]</scope>
    <source>
        <strain evidence="7 8">TTM-7</strain>
    </source>
</reference>
<dbReference type="OrthoDB" id="9802554at2"/>
<comment type="pathway">
    <text evidence="3 4">Cofactor biosynthesis; coenzyme A biosynthesis; CoA from (R)-pantothenate: step 3/5.</text>
</comment>
<dbReference type="SUPFAM" id="SSF102645">
    <property type="entry name" value="CoaB-like"/>
    <property type="match status" value="1"/>
</dbReference>
<keyword evidence="8" id="KW-1185">Reference proteome</keyword>
<keyword evidence="2 3" id="KW-0456">Lyase</keyword>
<feature type="domain" description="Flavoprotein" evidence="5">
    <location>
        <begin position="6"/>
        <end position="176"/>
    </location>
</feature>
<comment type="similarity">
    <text evidence="3 4">In the C-terminal section; belongs to the PPC synthetase family.</text>
</comment>
<dbReference type="GO" id="GO:0046872">
    <property type="term" value="F:metal ion binding"/>
    <property type="evidence" value="ECO:0007669"/>
    <property type="project" value="UniProtKB-KW"/>
</dbReference>
<comment type="pathway">
    <text evidence="3 4">Cofactor biosynthesis; coenzyme A biosynthesis; CoA from (R)-pantothenate: step 2/5.</text>
</comment>
<keyword evidence="1 3" id="KW-0210">Decarboxylase</keyword>
<feature type="binding site" evidence="3">
    <location>
        <position position="288"/>
    </location>
    <ligand>
        <name>CTP</name>
        <dbReference type="ChEBI" id="CHEBI:37563"/>
    </ligand>
</feature>
<organism evidence="7 8">
    <name type="scientific">Lacibacter luteus</name>
    <dbReference type="NCBI Taxonomy" id="2508719"/>
    <lineage>
        <taxon>Bacteria</taxon>
        <taxon>Pseudomonadati</taxon>
        <taxon>Bacteroidota</taxon>
        <taxon>Chitinophagia</taxon>
        <taxon>Chitinophagales</taxon>
        <taxon>Chitinophagaceae</taxon>
        <taxon>Lacibacter</taxon>
    </lineage>
</organism>
<keyword evidence="3" id="KW-0479">Metal-binding</keyword>
<dbReference type="PANTHER" id="PTHR14359:SF6">
    <property type="entry name" value="PHOSPHOPANTOTHENOYLCYSTEINE DECARBOXYLASE"/>
    <property type="match status" value="1"/>
</dbReference>
<keyword evidence="3 4" id="KW-0436">Ligase</keyword>
<evidence type="ECO:0000313" key="8">
    <source>
        <dbReference type="Proteomes" id="UP000290204"/>
    </source>
</evidence>
<dbReference type="GO" id="GO:0015941">
    <property type="term" value="P:pantothenate catabolic process"/>
    <property type="evidence" value="ECO:0007669"/>
    <property type="project" value="InterPro"/>
</dbReference>
<dbReference type="InterPro" id="IPR005252">
    <property type="entry name" value="CoaBC"/>
</dbReference>
<dbReference type="NCBIfam" id="TIGR00521">
    <property type="entry name" value="coaBC_dfp"/>
    <property type="match status" value="1"/>
</dbReference>
<keyword evidence="3 4" id="KW-0288">FMN</keyword>
<name>A0A4Q1CPT1_9BACT</name>
<dbReference type="RefSeq" id="WP_129130185.1">
    <property type="nucleotide sequence ID" value="NZ_SDHW01000001.1"/>
</dbReference>
<dbReference type="GO" id="GO:0004633">
    <property type="term" value="F:phosphopantothenoylcysteine decarboxylase activity"/>
    <property type="evidence" value="ECO:0007669"/>
    <property type="project" value="UniProtKB-UniRule"/>
</dbReference>
<comment type="similarity">
    <text evidence="3 4">In the N-terminal section; belongs to the HFCD (homo-oligomeric flavin containing Cys decarboxylase) superfamily.</text>
</comment>
<dbReference type="GO" id="GO:0015937">
    <property type="term" value="P:coenzyme A biosynthetic process"/>
    <property type="evidence" value="ECO:0007669"/>
    <property type="project" value="UniProtKB-UniRule"/>
</dbReference>
<feature type="binding site" evidence="3">
    <location>
        <position position="341"/>
    </location>
    <ligand>
        <name>CTP</name>
        <dbReference type="ChEBI" id="CHEBI:37563"/>
    </ligand>
</feature>
<dbReference type="Gene3D" id="3.40.50.1950">
    <property type="entry name" value="Flavin prenyltransferase-like"/>
    <property type="match status" value="1"/>
</dbReference>
<comment type="caution">
    <text evidence="3">Lacks conserved residue(s) required for the propagation of feature annotation.</text>
</comment>
<dbReference type="InterPro" id="IPR003382">
    <property type="entry name" value="Flavoprotein"/>
</dbReference>
<keyword evidence="3" id="KW-0460">Magnesium</keyword>
<dbReference type="PANTHER" id="PTHR14359">
    <property type="entry name" value="HOMO-OLIGOMERIC FLAVIN CONTAINING CYS DECARBOXYLASE FAMILY"/>
    <property type="match status" value="1"/>
</dbReference>
<feature type="region of interest" description="Phosphopantothenoylcysteine decarboxylase" evidence="3">
    <location>
        <begin position="1"/>
        <end position="188"/>
    </location>
</feature>
<evidence type="ECO:0000256" key="3">
    <source>
        <dbReference type="HAMAP-Rule" id="MF_02225"/>
    </source>
</evidence>
<dbReference type="Proteomes" id="UP000290204">
    <property type="component" value="Unassembled WGS sequence"/>
</dbReference>
<dbReference type="EMBL" id="SDHW01000001">
    <property type="protein sequence ID" value="RXK62815.1"/>
    <property type="molecule type" value="Genomic_DNA"/>
</dbReference>
<feature type="region of interest" description="Phosphopantothenate--cysteine ligase" evidence="3">
    <location>
        <begin position="189"/>
        <end position="399"/>
    </location>
</feature>
<comment type="cofactor">
    <cofactor evidence="3">
        <name>FMN</name>
        <dbReference type="ChEBI" id="CHEBI:58210"/>
    </cofactor>
    <text evidence="3">Binds 1 FMN per subunit.</text>
</comment>
<dbReference type="Pfam" id="PF04127">
    <property type="entry name" value="DFP"/>
    <property type="match status" value="1"/>
</dbReference>
<dbReference type="Pfam" id="PF02441">
    <property type="entry name" value="Flavoprotein"/>
    <property type="match status" value="1"/>
</dbReference>
<evidence type="ECO:0000256" key="2">
    <source>
        <dbReference type="ARBA" id="ARBA00023239"/>
    </source>
</evidence>
<dbReference type="InterPro" id="IPR036551">
    <property type="entry name" value="Flavin_trans-like"/>
</dbReference>
<gene>
    <name evidence="3 7" type="primary">coaBC</name>
    <name evidence="7" type="ORF">ESA94_07405</name>
</gene>